<evidence type="ECO:0000259" key="11">
    <source>
        <dbReference type="PROSITE" id="PS51918"/>
    </source>
</evidence>
<evidence type="ECO:0000256" key="8">
    <source>
        <dbReference type="ARBA" id="ARBA00023014"/>
    </source>
</evidence>
<dbReference type="Proteomes" id="UP000027601">
    <property type="component" value="Unassembled WGS sequence"/>
</dbReference>
<dbReference type="GO" id="GO:0006779">
    <property type="term" value="P:porphyrin-containing compound biosynthetic process"/>
    <property type="evidence" value="ECO:0007669"/>
    <property type="project" value="InterPro"/>
</dbReference>
<comment type="caution">
    <text evidence="12">The sequence shown here is derived from an EMBL/GenBank/DDBJ whole genome shotgun (WGS) entry which is preliminary data.</text>
</comment>
<comment type="cofactor">
    <cofactor evidence="1">
        <name>[4Fe-4S] cluster</name>
        <dbReference type="ChEBI" id="CHEBI:49883"/>
    </cofactor>
</comment>
<keyword evidence="10" id="KW-0004">4Fe-4S</keyword>
<dbReference type="SUPFAM" id="SSF102114">
    <property type="entry name" value="Radical SAM enzymes"/>
    <property type="match status" value="1"/>
</dbReference>
<evidence type="ECO:0000256" key="3">
    <source>
        <dbReference type="ARBA" id="ARBA00017228"/>
    </source>
</evidence>
<keyword evidence="5 10" id="KW-0949">S-adenosyl-L-methionine</keyword>
<keyword evidence="7 10" id="KW-0408">Iron</keyword>
<dbReference type="PROSITE" id="PS51918">
    <property type="entry name" value="RADICAL_SAM"/>
    <property type="match status" value="1"/>
</dbReference>
<keyword evidence="6 10" id="KW-0479">Metal-binding</keyword>
<keyword evidence="8 10" id="KW-0411">Iron-sulfur</keyword>
<reference evidence="12 13" key="1">
    <citation type="journal article" date="2015" name="Microbes Environ.">
        <title>Distribution and evolution of nitrogen fixation genes in the phylum bacteroidetes.</title>
        <authorList>
            <person name="Inoue J."/>
            <person name="Oshima K."/>
            <person name="Suda W."/>
            <person name="Sakamoto M."/>
            <person name="Iino T."/>
            <person name="Noda S."/>
            <person name="Hongoh Y."/>
            <person name="Hattori M."/>
            <person name="Ohkuma M."/>
        </authorList>
    </citation>
    <scope>NUCLEOTIDE SEQUENCE [LARGE SCALE GENOMIC DNA]</scope>
    <source>
        <strain evidence="12 13">JCM 15093</strain>
    </source>
</reference>
<dbReference type="SMART" id="SM00729">
    <property type="entry name" value="Elp3"/>
    <property type="match status" value="1"/>
</dbReference>
<sequence>MAGIYIHVPFCKTRCIYCDFYSTTQSSLQPNYVSALCKELVQRKEYLDSESVETIYFGGGTPSQLSYEELTAIFQTITENYRVTENAEVTMEANPDDLSSTYLSLLRKLPFNRISMGIQTFHDGTLKLLKRRHSALQALEAFKKSRVAGFNNISIDLMYGLPGESIQTWKEDINKAISLSPEHISAYHLTYEQGTPIYNMLQQHKIREVTEELSVTFFNILREELLKSGYEHYEISNFCQPGKESKHNTSYWKGVNYLGCGPSAHSFNGKSREWNVSSLNDYIKGIEKGERDFETEELNADTRYNELIITSLRTSKGICLDQITQIFGGAYTDYCLKMGTKYMEQESLIIESGYLRLTEKGLFISDGIMSTLLKVEN</sequence>
<dbReference type="InterPro" id="IPR010723">
    <property type="entry name" value="HemN_C"/>
</dbReference>
<dbReference type="PANTHER" id="PTHR13932">
    <property type="entry name" value="COPROPORPHYRINIGEN III OXIDASE"/>
    <property type="match status" value="1"/>
</dbReference>
<keyword evidence="4 10" id="KW-0349">Heme</keyword>
<evidence type="ECO:0000256" key="9">
    <source>
        <dbReference type="ARBA" id="ARBA00023186"/>
    </source>
</evidence>
<dbReference type="NCBIfam" id="TIGR00539">
    <property type="entry name" value="hemN_rel"/>
    <property type="match status" value="1"/>
</dbReference>
<keyword evidence="13" id="KW-1185">Reference proteome</keyword>
<dbReference type="RefSeq" id="WP_024996624.1">
    <property type="nucleotide sequence ID" value="NZ_ATZI01000006.1"/>
</dbReference>
<dbReference type="InterPro" id="IPR004559">
    <property type="entry name" value="HemW-like"/>
</dbReference>
<dbReference type="SFLD" id="SFLDG01082">
    <property type="entry name" value="B12-binding_domain_containing"/>
    <property type="match status" value="1"/>
</dbReference>
<evidence type="ECO:0000256" key="10">
    <source>
        <dbReference type="RuleBase" id="RU364116"/>
    </source>
</evidence>
<dbReference type="InterPro" id="IPR034505">
    <property type="entry name" value="Coproporphyrinogen-III_oxidase"/>
</dbReference>
<dbReference type="PANTHER" id="PTHR13932:SF5">
    <property type="entry name" value="RADICAL S-ADENOSYL METHIONINE DOMAIN-CONTAINING PROTEIN 1, MITOCHONDRIAL"/>
    <property type="match status" value="1"/>
</dbReference>
<dbReference type="InterPro" id="IPR058240">
    <property type="entry name" value="rSAM_sf"/>
</dbReference>
<keyword evidence="9 10" id="KW-0143">Chaperone</keyword>
<dbReference type="GO" id="GO:0046872">
    <property type="term" value="F:metal ion binding"/>
    <property type="evidence" value="ECO:0007669"/>
    <property type="project" value="UniProtKB-UniRule"/>
</dbReference>
<dbReference type="CDD" id="cd01335">
    <property type="entry name" value="Radical_SAM"/>
    <property type="match status" value="1"/>
</dbReference>
<name>A0A069D2Y9_9BACE</name>
<dbReference type="EMBL" id="BAJS01000010">
    <property type="protein sequence ID" value="GAK36797.1"/>
    <property type="molecule type" value="Genomic_DNA"/>
</dbReference>
<dbReference type="SFLD" id="SFLDF00562">
    <property type="entry name" value="HemN-like__clustered_with_heat"/>
    <property type="match status" value="1"/>
</dbReference>
<dbReference type="STRING" id="1121097.GCA_000428125_01898"/>
<dbReference type="InterPro" id="IPR006638">
    <property type="entry name" value="Elp3/MiaA/NifB-like_rSAM"/>
</dbReference>
<evidence type="ECO:0000313" key="13">
    <source>
        <dbReference type="Proteomes" id="UP000027601"/>
    </source>
</evidence>
<gene>
    <name evidence="12" type="ORF">JCM15093_1989</name>
</gene>
<dbReference type="SFLD" id="SFLDF00288">
    <property type="entry name" value="HemN-like__clustered_with_nucl"/>
    <property type="match status" value="1"/>
</dbReference>
<organism evidence="12 13">
    <name type="scientific">Bacteroides graminisolvens DSM 19988 = JCM 15093</name>
    <dbReference type="NCBI Taxonomy" id="1121097"/>
    <lineage>
        <taxon>Bacteria</taxon>
        <taxon>Pseudomonadati</taxon>
        <taxon>Bacteroidota</taxon>
        <taxon>Bacteroidia</taxon>
        <taxon>Bacteroidales</taxon>
        <taxon>Bacteroidaceae</taxon>
        <taxon>Bacteroides</taxon>
    </lineage>
</organism>
<dbReference type="GO" id="GO:0051539">
    <property type="term" value="F:4 iron, 4 sulfur cluster binding"/>
    <property type="evidence" value="ECO:0007669"/>
    <property type="project" value="UniProtKB-UniRule"/>
</dbReference>
<feature type="domain" description="Radical SAM core" evidence="11">
    <location>
        <begin position="1"/>
        <end position="231"/>
    </location>
</feature>
<keyword evidence="10" id="KW-0963">Cytoplasm</keyword>
<evidence type="ECO:0000256" key="7">
    <source>
        <dbReference type="ARBA" id="ARBA00023004"/>
    </source>
</evidence>
<evidence type="ECO:0000256" key="4">
    <source>
        <dbReference type="ARBA" id="ARBA00022617"/>
    </source>
</evidence>
<dbReference type="Gene3D" id="3.20.20.70">
    <property type="entry name" value="Aldolase class I"/>
    <property type="match status" value="1"/>
</dbReference>
<dbReference type="GO" id="GO:0005737">
    <property type="term" value="C:cytoplasm"/>
    <property type="evidence" value="ECO:0007669"/>
    <property type="project" value="UniProtKB-SubCell"/>
</dbReference>
<protein>
    <recommendedName>
        <fullName evidence="3 10">Heme chaperone HemW</fullName>
    </recommendedName>
</protein>
<proteinExistence type="inferred from homology"/>
<evidence type="ECO:0000256" key="6">
    <source>
        <dbReference type="ARBA" id="ARBA00022723"/>
    </source>
</evidence>
<comment type="similarity">
    <text evidence="2">Belongs to the anaerobic coproporphyrinogen-III oxidase family. HemW subfamily.</text>
</comment>
<dbReference type="AlphaFoldDB" id="A0A069D2Y9"/>
<dbReference type="Pfam" id="PF04055">
    <property type="entry name" value="Radical_SAM"/>
    <property type="match status" value="1"/>
</dbReference>
<dbReference type="eggNOG" id="COG0635">
    <property type="taxonomic scope" value="Bacteria"/>
</dbReference>
<evidence type="ECO:0000256" key="1">
    <source>
        <dbReference type="ARBA" id="ARBA00001966"/>
    </source>
</evidence>
<accession>A0A069D2Y9</accession>
<dbReference type="Pfam" id="PF06969">
    <property type="entry name" value="HemN_C"/>
    <property type="match status" value="1"/>
</dbReference>
<comment type="function">
    <text evidence="10">Probably acts as a heme chaperone, transferring heme to an unknown acceptor. Binds one molecule of heme per monomer, possibly covalently. Binds 1 [4Fe-4S] cluster. The cluster is coordinated with 3 cysteines and an exchangeable S-adenosyl-L-methionine.</text>
</comment>
<dbReference type="OrthoDB" id="9808022at2"/>
<comment type="subcellular location">
    <subcellularLocation>
        <location evidence="10">Cytoplasm</location>
    </subcellularLocation>
</comment>
<dbReference type="SFLD" id="SFLDS00029">
    <property type="entry name" value="Radical_SAM"/>
    <property type="match status" value="1"/>
</dbReference>
<dbReference type="InterPro" id="IPR013785">
    <property type="entry name" value="Aldolase_TIM"/>
</dbReference>
<dbReference type="SFLD" id="SFLDG01065">
    <property type="entry name" value="anaerobic_coproporphyrinogen-I"/>
    <property type="match status" value="1"/>
</dbReference>
<dbReference type="GO" id="GO:0004109">
    <property type="term" value="F:coproporphyrinogen oxidase activity"/>
    <property type="evidence" value="ECO:0007669"/>
    <property type="project" value="InterPro"/>
</dbReference>
<evidence type="ECO:0000313" key="12">
    <source>
        <dbReference type="EMBL" id="GAK36797.1"/>
    </source>
</evidence>
<evidence type="ECO:0000256" key="5">
    <source>
        <dbReference type="ARBA" id="ARBA00022691"/>
    </source>
</evidence>
<dbReference type="InterPro" id="IPR007197">
    <property type="entry name" value="rSAM"/>
</dbReference>
<evidence type="ECO:0000256" key="2">
    <source>
        <dbReference type="ARBA" id="ARBA00006100"/>
    </source>
</evidence>